<accession>A0ABW5A190</accession>
<evidence type="ECO:0000313" key="1">
    <source>
        <dbReference type="EMBL" id="MFD2171374.1"/>
    </source>
</evidence>
<protein>
    <recommendedName>
        <fullName evidence="3">DUF2197 domain-containing protein</fullName>
    </recommendedName>
</protein>
<keyword evidence="2" id="KW-1185">Reference proteome</keyword>
<name>A0ABW5A190_9BACL</name>
<dbReference type="Proteomes" id="UP001597343">
    <property type="component" value="Unassembled WGS sequence"/>
</dbReference>
<dbReference type="RefSeq" id="WP_386048117.1">
    <property type="nucleotide sequence ID" value="NZ_JBHUIO010000009.1"/>
</dbReference>
<reference evidence="2" key="1">
    <citation type="journal article" date="2019" name="Int. J. Syst. Evol. Microbiol.">
        <title>The Global Catalogue of Microorganisms (GCM) 10K type strain sequencing project: providing services to taxonomists for standard genome sequencing and annotation.</title>
        <authorList>
            <consortium name="The Broad Institute Genomics Platform"/>
            <consortium name="The Broad Institute Genome Sequencing Center for Infectious Disease"/>
            <person name="Wu L."/>
            <person name="Ma J."/>
        </authorList>
    </citation>
    <scope>NUCLEOTIDE SEQUENCE [LARGE SCALE GENOMIC DNA]</scope>
    <source>
        <strain evidence="2">CGMCC 1.13574</strain>
    </source>
</reference>
<evidence type="ECO:0000313" key="2">
    <source>
        <dbReference type="Proteomes" id="UP001597343"/>
    </source>
</evidence>
<gene>
    <name evidence="1" type="ORF">ACFSOY_15495</name>
</gene>
<comment type="caution">
    <text evidence="1">The sequence shown here is derived from an EMBL/GenBank/DDBJ whole genome shotgun (WGS) entry which is preliminary data.</text>
</comment>
<evidence type="ECO:0008006" key="3">
    <source>
        <dbReference type="Google" id="ProtNLM"/>
    </source>
</evidence>
<proteinExistence type="predicted"/>
<organism evidence="1 2">
    <name type="scientific">Tumebacillus lipolyticus</name>
    <dbReference type="NCBI Taxonomy" id="1280370"/>
    <lineage>
        <taxon>Bacteria</taxon>
        <taxon>Bacillati</taxon>
        <taxon>Bacillota</taxon>
        <taxon>Bacilli</taxon>
        <taxon>Bacillales</taxon>
        <taxon>Alicyclobacillaceae</taxon>
        <taxon>Tumebacillus</taxon>
    </lineage>
</organism>
<sequence length="54" mass="6087">MNQEYTLRCSLCGTTHQAEASSIEQLQAAKAGSATFICDPCQRKVQFESEQKYR</sequence>
<dbReference type="EMBL" id="JBHUIO010000009">
    <property type="protein sequence ID" value="MFD2171374.1"/>
    <property type="molecule type" value="Genomic_DNA"/>
</dbReference>